<evidence type="ECO:0000313" key="3">
    <source>
        <dbReference type="Proteomes" id="UP001157034"/>
    </source>
</evidence>
<dbReference type="EMBL" id="BSVB01000001">
    <property type="protein sequence ID" value="GMA94867.1"/>
    <property type="molecule type" value="Genomic_DNA"/>
</dbReference>
<feature type="compositionally biased region" description="Basic and acidic residues" evidence="1">
    <location>
        <begin position="50"/>
        <end position="65"/>
    </location>
</feature>
<feature type="region of interest" description="Disordered" evidence="1">
    <location>
        <begin position="1"/>
        <end position="166"/>
    </location>
</feature>
<evidence type="ECO:0000313" key="2">
    <source>
        <dbReference type="EMBL" id="GMA94867.1"/>
    </source>
</evidence>
<feature type="compositionally biased region" description="Basic and acidic residues" evidence="1">
    <location>
        <begin position="90"/>
        <end position="135"/>
    </location>
</feature>
<feature type="compositionally biased region" description="Polar residues" evidence="1">
    <location>
        <begin position="1"/>
        <end position="13"/>
    </location>
</feature>
<evidence type="ECO:0000256" key="1">
    <source>
        <dbReference type="SAM" id="MobiDB-lite"/>
    </source>
</evidence>
<keyword evidence="3" id="KW-1185">Reference proteome</keyword>
<organism evidence="2 3">
    <name type="scientific">Pseudolysinimonas kribbensis</name>
    <dbReference type="NCBI Taxonomy" id="433641"/>
    <lineage>
        <taxon>Bacteria</taxon>
        <taxon>Bacillati</taxon>
        <taxon>Actinomycetota</taxon>
        <taxon>Actinomycetes</taxon>
        <taxon>Micrococcales</taxon>
        <taxon>Microbacteriaceae</taxon>
        <taxon>Pseudolysinimonas</taxon>
    </lineage>
</organism>
<feature type="compositionally biased region" description="Basic and acidic residues" evidence="1">
    <location>
        <begin position="153"/>
        <end position="166"/>
    </location>
</feature>
<name>A0ABQ6K4G8_9MICO</name>
<sequence length="188" mass="20354">MKTVTTNPRSLSGSRVPRMASNPRARAVSVDIATPQPWAAGPRVGDEEDRDRKGHAGDAGRERHQQLTSIAQLTEVELAARLEPDDEEEERHQALADPVAQRHAEPDVADLHRQREAPDSAVRPEVDARPDHGGDDCGQQDAGAGGFGAQEPAELRGDAPRPDGVLHRCRVRGDRVAGIARDRAPLVF</sequence>
<dbReference type="Proteomes" id="UP001157034">
    <property type="component" value="Unassembled WGS sequence"/>
</dbReference>
<comment type="caution">
    <text evidence="2">The sequence shown here is derived from an EMBL/GenBank/DDBJ whole genome shotgun (WGS) entry which is preliminary data.</text>
</comment>
<proteinExistence type="predicted"/>
<gene>
    <name evidence="2" type="ORF">GCM10025881_16910</name>
</gene>
<accession>A0ABQ6K4G8</accession>
<reference evidence="3" key="1">
    <citation type="journal article" date="2019" name="Int. J. Syst. Evol. Microbiol.">
        <title>The Global Catalogue of Microorganisms (GCM) 10K type strain sequencing project: providing services to taxonomists for standard genome sequencing and annotation.</title>
        <authorList>
            <consortium name="The Broad Institute Genomics Platform"/>
            <consortium name="The Broad Institute Genome Sequencing Center for Infectious Disease"/>
            <person name="Wu L."/>
            <person name="Ma J."/>
        </authorList>
    </citation>
    <scope>NUCLEOTIDE SEQUENCE [LARGE SCALE GENOMIC DNA]</scope>
    <source>
        <strain evidence="3">NBRC 108894</strain>
    </source>
</reference>
<protein>
    <submittedName>
        <fullName evidence="2">Uncharacterized protein</fullName>
    </submittedName>
</protein>